<name>A0A395M2I3_9BACT</name>
<evidence type="ECO:0000313" key="2">
    <source>
        <dbReference type="Proteomes" id="UP000266389"/>
    </source>
</evidence>
<comment type="caution">
    <text evidence="1">The sequence shown here is derived from an EMBL/GenBank/DDBJ whole genome shotgun (WGS) entry which is preliminary data.</text>
</comment>
<evidence type="ECO:0000313" key="1">
    <source>
        <dbReference type="EMBL" id="RFM24956.1"/>
    </source>
</evidence>
<accession>A0A395M2I3</accession>
<protein>
    <submittedName>
        <fullName evidence="1">Uncharacterized protein</fullName>
    </submittedName>
</protein>
<dbReference type="EMBL" id="PHFL01000014">
    <property type="protein sequence ID" value="RFM24956.1"/>
    <property type="molecule type" value="Genomic_DNA"/>
</dbReference>
<organism evidence="1 2">
    <name type="scientific">Candidatus Thermochlorobacter aerophilus</name>
    <dbReference type="NCBI Taxonomy" id="1868324"/>
    <lineage>
        <taxon>Bacteria</taxon>
        <taxon>Pseudomonadati</taxon>
        <taxon>Chlorobiota</taxon>
        <taxon>Chlorobiia</taxon>
        <taxon>Chlorobiales</taxon>
        <taxon>Candidatus Thermochlorobacteriaceae</taxon>
        <taxon>Candidatus Thermochlorobacter</taxon>
    </lineage>
</organism>
<dbReference type="Proteomes" id="UP000266389">
    <property type="component" value="Unassembled WGS sequence"/>
</dbReference>
<sequence>MVYVVGASLANAQTIPVPVLPTESSSNVTLQSMITCSCPRHSGSTLTADPMQQLQTGRKLGVAGIRLLDELPEGAVVLADLMLESPASADSSENYGYKRFYALLQLKAQAAMHGANALLDFKQTLNDEKSKIIFSAKAVKVEP</sequence>
<proteinExistence type="predicted"/>
<dbReference type="AlphaFoldDB" id="A0A395M2I3"/>
<reference evidence="1 2" key="1">
    <citation type="journal article" date="2011" name="ISME J.">
        <title>Community ecology of hot spring cyanobacterial mats: predominant populations and their functional potential.</title>
        <authorList>
            <person name="Klatt C.G."/>
            <person name="Wood J.M."/>
            <person name="Rusch D.B."/>
            <person name="Bateson M.M."/>
            <person name="Hamamura N."/>
            <person name="Heidelberg J.F."/>
            <person name="Grossman A.R."/>
            <person name="Bhaya D."/>
            <person name="Cohan F.M."/>
            <person name="Kuhl M."/>
            <person name="Bryant D.A."/>
            <person name="Ward D.M."/>
        </authorList>
    </citation>
    <scope>NUCLEOTIDE SEQUENCE [LARGE SCALE GENOMIC DNA]</scope>
    <source>
        <strain evidence="1">OS</strain>
    </source>
</reference>
<gene>
    <name evidence="1" type="ORF">D0433_03380</name>
</gene>